<gene>
    <name evidence="1" type="ORF">E7215_07395</name>
</gene>
<protein>
    <submittedName>
        <fullName evidence="1">Uncharacterized protein</fullName>
    </submittedName>
</protein>
<accession>A0A927ZTI0</accession>
<name>A0A927ZTI0_9CLOT</name>
<comment type="caution">
    <text evidence="1">The sequence shown here is derived from an EMBL/GenBank/DDBJ whole genome shotgun (WGS) entry which is preliminary data.</text>
</comment>
<dbReference type="AlphaFoldDB" id="A0A927ZTI0"/>
<dbReference type="EMBL" id="SVCM01000081">
    <property type="protein sequence ID" value="MBE6059983.1"/>
    <property type="molecule type" value="Genomic_DNA"/>
</dbReference>
<evidence type="ECO:0000313" key="1">
    <source>
        <dbReference type="EMBL" id="MBE6059983.1"/>
    </source>
</evidence>
<sequence>MNSNVGESYMGNIKVLKNLYKEIWWSMPTCVDIPLEANGYIRKKKNEKKFEKFIDEFIKIIERFPLEEENRELWKKNSNSYLENMILGEELFKLGTIDKKMKDQFFASTKLFINQCKVFDNEMNYEDIGQAMRNVWIVSLLQKMKDIDISFTMAIFGYSMLYPYTDNYLDNLDISIEEKKEFNNRFYKRLCGEEVEGRNFHEKQVFKLVEYIESVFNRNDYPKVFQGLLLIHEGQVKSLIQQEGISNPYERDMLDISIEKGGASVIVDGYLINGSLNKEEEIFTYGYGFLLQLCDDLQDVKIDYENKHMTIMSQLAGKYHLDNIVNKLINLNIHVLDDATCFKGENIEDLKKLIKDNCILMTIFAVVMNKNYFSKEYVKEISKYLPFTISYIENIKGNLRRKFENIKKSYHGISLEEIIYYLIQ</sequence>
<reference evidence="1" key="1">
    <citation type="submission" date="2019-04" db="EMBL/GenBank/DDBJ databases">
        <title>Evolution of Biomass-Degrading Anaerobic Consortia Revealed by Metagenomics.</title>
        <authorList>
            <person name="Peng X."/>
        </authorList>
    </citation>
    <scope>NUCLEOTIDE SEQUENCE</scope>
    <source>
        <strain evidence="1">SIG254</strain>
    </source>
</reference>
<dbReference type="Proteomes" id="UP000768462">
    <property type="component" value="Unassembled WGS sequence"/>
</dbReference>
<proteinExistence type="predicted"/>
<evidence type="ECO:0000313" key="2">
    <source>
        <dbReference type="Proteomes" id="UP000768462"/>
    </source>
</evidence>
<organism evidence="1 2">
    <name type="scientific">Clostridium sulfidigenes</name>
    <dbReference type="NCBI Taxonomy" id="318464"/>
    <lineage>
        <taxon>Bacteria</taxon>
        <taxon>Bacillati</taxon>
        <taxon>Bacillota</taxon>
        <taxon>Clostridia</taxon>
        <taxon>Eubacteriales</taxon>
        <taxon>Clostridiaceae</taxon>
        <taxon>Clostridium</taxon>
    </lineage>
</organism>